<gene>
    <name evidence="2" type="ordered locus">Ping_2144</name>
</gene>
<dbReference type="KEGG" id="pin:Ping_2144"/>
<dbReference type="GO" id="GO:0006508">
    <property type="term" value="P:proteolysis"/>
    <property type="evidence" value="ECO:0007669"/>
    <property type="project" value="InterPro"/>
</dbReference>
<dbReference type="eggNOG" id="COG4412">
    <property type="taxonomic scope" value="Bacteria"/>
</dbReference>
<evidence type="ECO:0000259" key="1">
    <source>
        <dbReference type="Pfam" id="PF05547"/>
    </source>
</evidence>
<dbReference type="STRING" id="357804.Ping_2144"/>
<keyword evidence="3" id="KW-1185">Reference proteome</keyword>
<reference evidence="2 3" key="1">
    <citation type="submission" date="2007-01" db="EMBL/GenBank/DDBJ databases">
        <title>Complete sequence of Psychromonas ingrahamii 37.</title>
        <authorList>
            <consortium name="US DOE Joint Genome Institute"/>
            <person name="Copeland A."/>
            <person name="Lucas S."/>
            <person name="Lapidus A."/>
            <person name="Barry K."/>
            <person name="Detter J.C."/>
            <person name="Glavina del Rio T."/>
            <person name="Hammon N."/>
            <person name="Israni S."/>
            <person name="Dalin E."/>
            <person name="Tice H."/>
            <person name="Pitluck S."/>
            <person name="Thompson L.S."/>
            <person name="Brettin T."/>
            <person name="Bruce D."/>
            <person name="Han C."/>
            <person name="Tapia R."/>
            <person name="Schmutz J."/>
            <person name="Larimer F."/>
            <person name="Land M."/>
            <person name="Hauser L."/>
            <person name="Kyrpides N."/>
            <person name="Ivanova N."/>
            <person name="Staley J."/>
            <person name="Richardson P."/>
        </authorList>
    </citation>
    <scope>NUCLEOTIDE SEQUENCE [LARGE SCALE GENOMIC DNA]</scope>
    <source>
        <strain evidence="2 3">37</strain>
    </source>
</reference>
<dbReference type="RefSeq" id="WP_011770448.1">
    <property type="nucleotide sequence ID" value="NC_008709.1"/>
</dbReference>
<proteinExistence type="predicted"/>
<dbReference type="HOGENOM" id="CLU_035035_0_0_6"/>
<feature type="domain" description="Peptidase M6-like" evidence="1">
    <location>
        <begin position="71"/>
        <end position="284"/>
    </location>
</feature>
<evidence type="ECO:0000313" key="3">
    <source>
        <dbReference type="Proteomes" id="UP000000639"/>
    </source>
</evidence>
<dbReference type="PANTHER" id="PTHR41775:SF1">
    <property type="entry name" value="PEPTIDASE M6-LIKE DOMAIN-CONTAINING PROTEIN"/>
    <property type="match status" value="1"/>
</dbReference>
<dbReference type="GO" id="GO:0008233">
    <property type="term" value="F:peptidase activity"/>
    <property type="evidence" value="ECO:0007669"/>
    <property type="project" value="InterPro"/>
</dbReference>
<name>A1SWM3_PSYIN</name>
<sequence length="513" mass="56322">MCNDLCIMPPSPDLHNKIDESKRAFLKGSLLGIDQVDLLDMRTFTLITGRPAKTRSHNNSLESASVKGVRKALVLLVDFSDKKATEPKSHFNDLMFSLSKNSMRDYYREVSYNNLDVQGEVAGSGPTKDWFRAPKPKSYYTNNDFGFGSYPQNAQKLVEDVIDLAASHVNFADYDNSGDGKVESLVIICAGIGGEQSGNKTDLWSHKWSIVPKSVDGVIVDRYFMAPENGKVGVMAHELGHLLMGWPDLYDTDYSSRGTGRWDLMAGGSWNNNGDTPAHPTAWCKEKAGWITPTVIFSADQAINLQPYADHAQAYKLPIGSAGSKEYFLLSNRKKRGFDLHLPGEGMIIEHIDDNKINNTDENHYLVDIKQCDGLRELNLNINSGNAGDAYPSTANNSFTNSTSPSSKSYAGADSKIAVTNITQSGDNVTANVNVGGATAKVWKNNVAISKTYATYHSKNAWAYIAGAGWRKIDGLSTDGVTNVFILLVYAQAFNRNVSVQIDGDKIYTAYMN</sequence>
<evidence type="ECO:0000313" key="2">
    <source>
        <dbReference type="EMBL" id="ABM03888.1"/>
    </source>
</evidence>
<dbReference type="PANTHER" id="PTHR41775">
    <property type="entry name" value="SECRETED PROTEIN-RELATED"/>
    <property type="match status" value="1"/>
</dbReference>
<dbReference type="EMBL" id="CP000510">
    <property type="protein sequence ID" value="ABM03888.1"/>
    <property type="molecule type" value="Genomic_DNA"/>
</dbReference>
<dbReference type="Proteomes" id="UP000000639">
    <property type="component" value="Chromosome"/>
</dbReference>
<dbReference type="SUPFAM" id="SSF55486">
    <property type="entry name" value="Metalloproteases ('zincins'), catalytic domain"/>
    <property type="match status" value="1"/>
</dbReference>
<organism evidence="2 3">
    <name type="scientific">Psychromonas ingrahamii (strain DSM 17664 / CCUG 51855 / 37)</name>
    <dbReference type="NCBI Taxonomy" id="357804"/>
    <lineage>
        <taxon>Bacteria</taxon>
        <taxon>Pseudomonadati</taxon>
        <taxon>Pseudomonadota</taxon>
        <taxon>Gammaproteobacteria</taxon>
        <taxon>Alteromonadales</taxon>
        <taxon>Psychromonadaceae</taxon>
        <taxon>Psychromonas</taxon>
    </lineage>
</organism>
<dbReference type="Pfam" id="PF05547">
    <property type="entry name" value="Peptidase_M6"/>
    <property type="match status" value="1"/>
</dbReference>
<dbReference type="InterPro" id="IPR008757">
    <property type="entry name" value="Peptidase_M6-like_domain"/>
</dbReference>
<dbReference type="NCBIfam" id="TIGR03296">
    <property type="entry name" value="M6dom_TIGR03296"/>
    <property type="match status" value="1"/>
</dbReference>
<dbReference type="OrthoDB" id="275270at2"/>
<dbReference type="AlphaFoldDB" id="A1SWM3"/>
<accession>A1SWM3</accession>
<protein>
    <submittedName>
        <fullName evidence="2">Peptidase M6, immune inhibitor A</fullName>
    </submittedName>
</protein>